<dbReference type="Proteomes" id="UP000005065">
    <property type="component" value="Unassembled WGS sequence"/>
</dbReference>
<reference evidence="1 2" key="1">
    <citation type="journal article" date="2011" name="BMC Genomics">
        <title>Genome sequencing reveals diversification of virulence factor content and possible host adaptation in distinct subpopulations of Salmonella enterica.</title>
        <authorList>
            <person name="den Bakker H.C."/>
            <person name="Moreno Switt A.I."/>
            <person name="Govoni G."/>
            <person name="Cummings C.A."/>
            <person name="Ranieri M.L."/>
            <person name="Degoricija L."/>
            <person name="Hoelzer K."/>
            <person name="Rodriguez-Rivera L.D."/>
            <person name="Brown S."/>
            <person name="Bolchacova E."/>
            <person name="Furtado M.R."/>
            <person name="Wiedmann M."/>
        </authorList>
    </citation>
    <scope>NUCLEOTIDE SEQUENCE [LARGE SCALE GENOMIC DNA]</scope>
    <source>
        <strain evidence="1 2">A4-543</strain>
    </source>
</reference>
<evidence type="ECO:0000313" key="2">
    <source>
        <dbReference type="Proteomes" id="UP000005065"/>
    </source>
</evidence>
<dbReference type="BioCyc" id="SENT913082:G120J-402-MONOMER"/>
<dbReference type="AlphaFoldDB" id="G5R327"/>
<proteinExistence type="predicted"/>
<organism evidence="1 2">
    <name type="scientific">Salmonella enterica subsp. enterica serovar Senftenberg str. A4-543</name>
    <dbReference type="NCBI Taxonomy" id="913082"/>
    <lineage>
        <taxon>Bacteria</taxon>
        <taxon>Pseudomonadati</taxon>
        <taxon>Pseudomonadota</taxon>
        <taxon>Gammaproteobacteria</taxon>
        <taxon>Enterobacterales</taxon>
        <taxon>Enterobacteriaceae</taxon>
        <taxon>Salmonella</taxon>
    </lineage>
</organism>
<sequence>MVDAFQLRFNTSDVSLSQFVCGFKSCKSLACVHIASVTTATATTMFWEVYNVNIVIHLAIH</sequence>
<evidence type="ECO:0000313" key="1">
    <source>
        <dbReference type="EMBL" id="EHC85149.1"/>
    </source>
</evidence>
<gene>
    <name evidence="1" type="ORF">LTSESEN_3860</name>
</gene>
<protein>
    <submittedName>
        <fullName evidence="1">Uncharacterized protein</fullName>
    </submittedName>
</protein>
<accession>G5R327</accession>
<name>G5R327_SALSE</name>
<dbReference type="EMBL" id="AFCU01001266">
    <property type="protein sequence ID" value="EHC85149.1"/>
    <property type="molecule type" value="Genomic_DNA"/>
</dbReference>
<comment type="caution">
    <text evidence="1">The sequence shown here is derived from an EMBL/GenBank/DDBJ whole genome shotgun (WGS) entry which is preliminary data.</text>
</comment>